<dbReference type="EMBL" id="CAVNYO010000040">
    <property type="protein sequence ID" value="CAK5263445.1"/>
    <property type="molecule type" value="Genomic_DNA"/>
</dbReference>
<comment type="similarity">
    <text evidence="3 7">Belongs to the cytochrome c oxidase VIIc family.</text>
</comment>
<reference evidence="8" key="1">
    <citation type="submission" date="2023-11" db="EMBL/GenBank/DDBJ databases">
        <authorList>
            <person name="De Vega J J."/>
            <person name="De Vega J J."/>
        </authorList>
    </citation>
    <scope>NUCLEOTIDE SEQUENCE</scope>
</reference>
<evidence type="ECO:0000256" key="4">
    <source>
        <dbReference type="ARBA" id="ARBA00022792"/>
    </source>
</evidence>
<feature type="transmembrane region" description="Helical" evidence="7">
    <location>
        <begin position="44"/>
        <end position="68"/>
    </location>
</feature>
<keyword evidence="7" id="KW-1133">Transmembrane helix</keyword>
<keyword evidence="9" id="KW-1185">Reference proteome</keyword>
<keyword evidence="7" id="KW-0812">Transmembrane</keyword>
<evidence type="ECO:0000256" key="6">
    <source>
        <dbReference type="ARBA" id="ARBA00023136"/>
    </source>
</evidence>
<dbReference type="Proteomes" id="UP001295794">
    <property type="component" value="Unassembled WGS sequence"/>
</dbReference>
<dbReference type="AlphaFoldDB" id="A0AAD2GUJ3"/>
<evidence type="ECO:0000313" key="8">
    <source>
        <dbReference type="EMBL" id="CAK5263445.1"/>
    </source>
</evidence>
<dbReference type="GO" id="GO:0005743">
    <property type="term" value="C:mitochondrial inner membrane"/>
    <property type="evidence" value="ECO:0007669"/>
    <property type="project" value="UniProtKB-SubCell"/>
</dbReference>
<dbReference type="GO" id="GO:0045277">
    <property type="term" value="C:respiratory chain complex IV"/>
    <property type="evidence" value="ECO:0007669"/>
    <property type="project" value="UniProtKB-UniRule"/>
</dbReference>
<organism evidence="8 9">
    <name type="scientific">Mycena citricolor</name>
    <dbReference type="NCBI Taxonomy" id="2018698"/>
    <lineage>
        <taxon>Eukaryota</taxon>
        <taxon>Fungi</taxon>
        <taxon>Dikarya</taxon>
        <taxon>Basidiomycota</taxon>
        <taxon>Agaricomycotina</taxon>
        <taxon>Agaricomycetes</taxon>
        <taxon>Agaricomycetidae</taxon>
        <taxon>Agaricales</taxon>
        <taxon>Marasmiineae</taxon>
        <taxon>Mycenaceae</taxon>
        <taxon>Mycena</taxon>
    </lineage>
</organism>
<protein>
    <recommendedName>
        <fullName evidence="7">Cytochrome c oxidase subunit 8, mitochondrial</fullName>
    </recommendedName>
    <alternativeName>
        <fullName evidence="7">Cytochrome c oxidase polypeptide VIII</fullName>
    </alternativeName>
</protein>
<keyword evidence="7" id="KW-0809">Transit peptide</keyword>
<gene>
    <name evidence="8" type="ORF">MYCIT1_LOCUS2902</name>
</gene>
<sequence length="87" mass="9556">MSATLARTALRLRLPTAGPALRRHAHGHADYQHIPFSYANKTAFAAKCVAYLGLGFSLPFVALGWQWYKPGGSRTRRSLRSDGERGA</sequence>
<accession>A0AAD2GUJ3</accession>
<evidence type="ECO:0000256" key="2">
    <source>
        <dbReference type="ARBA" id="ARBA00004673"/>
    </source>
</evidence>
<dbReference type="Pfam" id="PF02935">
    <property type="entry name" value="COX7C"/>
    <property type="match status" value="1"/>
</dbReference>
<dbReference type="SUPFAM" id="SSF81427">
    <property type="entry name" value="Mitochondrial cytochrome c oxidase subunit VIIc (aka VIIIa)"/>
    <property type="match status" value="1"/>
</dbReference>
<comment type="function">
    <text evidence="7">Component of the cytochrome c oxidase, the last enzyme in the mitochondrial electron transport chain which drives oxidative phosphorylation. The respiratory chain contains 3 multisubunit complexes succinate dehydrogenase (complex II, CII), ubiquinol-cytochrome c oxidoreductase (cytochrome b-c1 complex, complex III, CIII) and cytochrome c oxidase (complex IV, CIV), that cooperate to transfer electrons derived from NADH and succinate to molecular oxygen, creating an electrochemical gradient over the inner membrane that drives transmembrane transport and the ATP synthase. Cytochrome c oxidase is the component of the respiratory chain that catalyzes the reduction of oxygen to water. Electrons originating from reduced cytochrome c in the intermembrane space (IMS) are transferred via the dinuclear copper A center (CU(A)) of subunit 2 and heme A of subunit 1 to the active site in subunit 1, a binuclear center (BNC) formed by heme A3 and copper B (CU(B)). The BNC reduces molecular oxygen to 2 water molecules using 4 electrons from cytochrome c in the IMS and 4 protons from the mitochondrial matrix.</text>
</comment>
<keyword evidence="5 7" id="KW-0496">Mitochondrion</keyword>
<dbReference type="GO" id="GO:0006123">
    <property type="term" value="P:mitochondrial electron transport, cytochrome c to oxygen"/>
    <property type="evidence" value="ECO:0007669"/>
    <property type="project" value="UniProtKB-UniRule"/>
</dbReference>
<name>A0AAD2GUJ3_9AGAR</name>
<comment type="subcellular location">
    <subcellularLocation>
        <location evidence="1 7">Mitochondrion inner membrane</location>
        <topology evidence="1 7">Single-pass membrane protein</topology>
    </subcellularLocation>
</comment>
<comment type="pathway">
    <text evidence="2 7">Energy metabolism; oxidative phosphorylation.</text>
</comment>
<proteinExistence type="inferred from homology"/>
<evidence type="ECO:0000256" key="5">
    <source>
        <dbReference type="ARBA" id="ARBA00023128"/>
    </source>
</evidence>
<dbReference type="InterPro" id="IPR004202">
    <property type="entry name" value="COX7C/Cox8"/>
</dbReference>
<keyword evidence="4 7" id="KW-0999">Mitochondrion inner membrane</keyword>
<dbReference type="InterPro" id="IPR036636">
    <property type="entry name" value="COX7C/Cox8_sf"/>
</dbReference>
<evidence type="ECO:0000313" key="9">
    <source>
        <dbReference type="Proteomes" id="UP001295794"/>
    </source>
</evidence>
<keyword evidence="6 7" id="KW-0472">Membrane</keyword>
<evidence type="ECO:0000256" key="7">
    <source>
        <dbReference type="RuleBase" id="RU368123"/>
    </source>
</evidence>
<evidence type="ECO:0000256" key="1">
    <source>
        <dbReference type="ARBA" id="ARBA00004434"/>
    </source>
</evidence>
<comment type="subunit">
    <text evidence="7">Component of the cytochrome c oxidase (complex IV, CIV), a multisubunit enzyme composed of a catalytic core of 3 subunits and several supernumerary subunits. The complex exists as a monomer or a dimer and forms supercomplexes (SCs) in the inner mitochondrial membrane with ubiquinol-cytochrome c oxidoreductase (cytochrome b-c1 complex, complex III, CIII).</text>
</comment>
<evidence type="ECO:0000256" key="3">
    <source>
        <dbReference type="ARBA" id="ARBA00010514"/>
    </source>
</evidence>
<dbReference type="Gene3D" id="4.10.49.10">
    <property type="entry name" value="Cytochrome c oxidase subunit VIIc"/>
    <property type="match status" value="1"/>
</dbReference>
<comment type="caution">
    <text evidence="8">The sequence shown here is derived from an EMBL/GenBank/DDBJ whole genome shotgun (WGS) entry which is preliminary data.</text>
</comment>